<evidence type="ECO:0000259" key="7">
    <source>
        <dbReference type="SMART" id="SM00385"/>
    </source>
</evidence>
<dbReference type="SMART" id="SM00385">
    <property type="entry name" value="CYCLIN"/>
    <property type="match status" value="1"/>
</dbReference>
<keyword evidence="4" id="KW-0131">Cell cycle</keyword>
<name>A0A8H6X5M0_9AGAR</name>
<dbReference type="FunFam" id="1.10.472.10:FF:000010">
    <property type="entry name" value="G1/S-specific cyclin Cln1"/>
    <property type="match status" value="1"/>
</dbReference>
<evidence type="ECO:0000313" key="8">
    <source>
        <dbReference type="EMBL" id="KAF7334935.1"/>
    </source>
</evidence>
<dbReference type="SUPFAM" id="SSF47954">
    <property type="entry name" value="Cyclin-like"/>
    <property type="match status" value="2"/>
</dbReference>
<dbReference type="Proteomes" id="UP000620124">
    <property type="component" value="Unassembled WGS sequence"/>
</dbReference>
<keyword evidence="3 5" id="KW-0195">Cyclin</keyword>
<dbReference type="PANTHER" id="PTHR10177">
    <property type="entry name" value="CYCLINS"/>
    <property type="match status" value="1"/>
</dbReference>
<keyword evidence="9" id="KW-1185">Reference proteome</keyword>
<dbReference type="Pfam" id="PF00134">
    <property type="entry name" value="Cyclin_N"/>
    <property type="match status" value="1"/>
</dbReference>
<comment type="similarity">
    <text evidence="1 5">Belongs to the cyclin family.</text>
</comment>
<protein>
    <submittedName>
        <fullName evidence="8">Cyclin N-terminal domain-containing protein</fullName>
    </submittedName>
</protein>
<dbReference type="GO" id="GO:0019887">
    <property type="term" value="F:protein kinase regulator activity"/>
    <property type="evidence" value="ECO:0007669"/>
    <property type="project" value="UniProtKB-ARBA"/>
</dbReference>
<organism evidence="8 9">
    <name type="scientific">Mycena venus</name>
    <dbReference type="NCBI Taxonomy" id="2733690"/>
    <lineage>
        <taxon>Eukaryota</taxon>
        <taxon>Fungi</taxon>
        <taxon>Dikarya</taxon>
        <taxon>Basidiomycota</taxon>
        <taxon>Agaricomycotina</taxon>
        <taxon>Agaricomycetes</taxon>
        <taxon>Agaricomycetidae</taxon>
        <taxon>Agaricales</taxon>
        <taxon>Marasmiineae</taxon>
        <taxon>Mycenaceae</taxon>
        <taxon>Mycena</taxon>
    </lineage>
</organism>
<evidence type="ECO:0000256" key="2">
    <source>
        <dbReference type="ARBA" id="ARBA00022618"/>
    </source>
</evidence>
<proteinExistence type="inferred from homology"/>
<evidence type="ECO:0000256" key="4">
    <source>
        <dbReference type="ARBA" id="ARBA00023306"/>
    </source>
</evidence>
<evidence type="ECO:0000256" key="1">
    <source>
        <dbReference type="ARBA" id="ARBA00008742"/>
    </source>
</evidence>
<dbReference type="OrthoDB" id="5590282at2759"/>
<gene>
    <name evidence="8" type="ORF">MVEN_02243200</name>
</gene>
<feature type="domain" description="Cyclin-like" evidence="7">
    <location>
        <begin position="443"/>
        <end position="544"/>
    </location>
</feature>
<dbReference type="PROSITE" id="PS00292">
    <property type="entry name" value="CYCLINS"/>
    <property type="match status" value="1"/>
</dbReference>
<dbReference type="InterPro" id="IPR006671">
    <property type="entry name" value="Cyclin_N"/>
</dbReference>
<evidence type="ECO:0000256" key="5">
    <source>
        <dbReference type="RuleBase" id="RU000383"/>
    </source>
</evidence>
<reference evidence="8" key="1">
    <citation type="submission" date="2020-05" db="EMBL/GenBank/DDBJ databases">
        <title>Mycena genomes resolve the evolution of fungal bioluminescence.</title>
        <authorList>
            <person name="Tsai I.J."/>
        </authorList>
    </citation>
    <scope>NUCLEOTIDE SEQUENCE</scope>
    <source>
        <strain evidence="8">CCC161011</strain>
    </source>
</reference>
<feature type="compositionally biased region" description="Polar residues" evidence="6">
    <location>
        <begin position="309"/>
        <end position="318"/>
    </location>
</feature>
<dbReference type="Gene3D" id="1.10.472.10">
    <property type="entry name" value="Cyclin-like"/>
    <property type="match status" value="2"/>
</dbReference>
<dbReference type="GO" id="GO:0051301">
    <property type="term" value="P:cell division"/>
    <property type="evidence" value="ECO:0007669"/>
    <property type="project" value="UniProtKB-KW"/>
</dbReference>
<dbReference type="GO" id="GO:0051726">
    <property type="term" value="P:regulation of cell cycle"/>
    <property type="evidence" value="ECO:0007669"/>
    <property type="project" value="UniProtKB-ARBA"/>
</dbReference>
<evidence type="ECO:0000256" key="3">
    <source>
        <dbReference type="ARBA" id="ARBA00023127"/>
    </source>
</evidence>
<accession>A0A8H6X5M0</accession>
<dbReference type="InterPro" id="IPR036915">
    <property type="entry name" value="Cyclin-like_sf"/>
</dbReference>
<feature type="region of interest" description="Disordered" evidence="6">
    <location>
        <begin position="307"/>
        <end position="329"/>
    </location>
</feature>
<dbReference type="InterPro" id="IPR039361">
    <property type="entry name" value="Cyclin"/>
</dbReference>
<evidence type="ECO:0000313" key="9">
    <source>
        <dbReference type="Proteomes" id="UP000620124"/>
    </source>
</evidence>
<dbReference type="AlphaFoldDB" id="A0A8H6X5M0"/>
<dbReference type="GO" id="GO:0044843">
    <property type="term" value="P:cell cycle G1/S phase transition"/>
    <property type="evidence" value="ECO:0007669"/>
    <property type="project" value="UniProtKB-ARBA"/>
</dbReference>
<dbReference type="InterPro" id="IPR013763">
    <property type="entry name" value="Cyclin-like_dom"/>
</dbReference>
<keyword evidence="2" id="KW-0132">Cell division</keyword>
<comment type="caution">
    <text evidence="8">The sequence shown here is derived from an EMBL/GenBank/DDBJ whole genome shotgun (WGS) entry which is preliminary data.</text>
</comment>
<dbReference type="EMBL" id="JACAZI010000025">
    <property type="protein sequence ID" value="KAF7334935.1"/>
    <property type="molecule type" value="Genomic_DNA"/>
</dbReference>
<sequence>MVLSISTAVFPREPSMEDDPIVIEAENSSQEEEQCRVSFWNRSADCGAFENVVDLVPLLSELRFLLLRATSSVNTTAISDRSTGLQDYRRTFRTIFANTSTWVEGKDISMVTVPIAPSLVGCSCSALDTRHLSGIVDSPKLWPNTRSVFAPVASRFCWEMVQLLKHSRVIPLTSCPIRNPEPLFDMDGVDCMSTFIISSLSNWFRRPDPAHLPLQPRYDGFTGLLLHSVTEVSEYSSAGDLTYGAVLQTSHRDSEMYILHEGGNNTTHDVPLTDLDDMANPTMTHSMSSDGEHGLGQVSERHAEGGISSLDSVGESGQNEGGHSPTWNDDMFEFDGQSVSNVDYLEDERQIGKKTASIWDEDEECYEFDFASQLAAAAYDAEDSGDLNSMPYFTPDPAKYGDLFERVGSQTPQHGGERQTMPSMQSMLPQPYIRWYMRPVLVDFLLGIHFMQRLCPETLYLTLNIVDHYVSSRIVYVHEYQLLGCAALWIAAKFHDPKTRIPTINDLANLCGNRFYNDVLRRNGSTSFSLSPPTEATGVQHVARFLMEITLYYPEFVGLSSASIALAALTLARFIGGKSHRKSSAETEECFKIIHYLDTRLAGNVDSDELSETLVRKYSYDFYSNAAEVVLQYYLQGGRYVRPTFSMTPSLATVSD</sequence>
<evidence type="ECO:0000256" key="6">
    <source>
        <dbReference type="SAM" id="MobiDB-lite"/>
    </source>
</evidence>
<dbReference type="InterPro" id="IPR048258">
    <property type="entry name" value="Cyclins_cyclin-box"/>
</dbReference>